<organism evidence="2">
    <name type="scientific">Acanthamoeba polyphaga mimivirus</name>
    <name type="common">APMV</name>
    <dbReference type="NCBI Taxonomy" id="212035"/>
    <lineage>
        <taxon>Viruses</taxon>
        <taxon>Varidnaviria</taxon>
        <taxon>Bamfordvirae</taxon>
        <taxon>Nucleocytoviricota</taxon>
        <taxon>Megaviricetes</taxon>
        <taxon>Imitervirales</taxon>
        <taxon>Mimiviridae</taxon>
        <taxon>Megamimivirinae</taxon>
        <taxon>Mimivirus</taxon>
        <taxon>Mimivirus bradfordmassiliense</taxon>
    </lineage>
</organism>
<proteinExistence type="predicted"/>
<keyword evidence="1" id="KW-1133">Transmembrane helix</keyword>
<feature type="transmembrane region" description="Helical" evidence="1">
    <location>
        <begin position="20"/>
        <end position="41"/>
    </location>
</feature>
<keyword evidence="1" id="KW-0812">Transmembrane</keyword>
<protein>
    <submittedName>
        <fullName evidence="2">Uncharacterized protein</fullName>
    </submittedName>
</protein>
<organismHost>
    <name type="scientific">Acanthamoeba polyphaga</name>
    <name type="common">Amoeba</name>
    <dbReference type="NCBI Taxonomy" id="5757"/>
</organismHost>
<keyword evidence="1" id="KW-0472">Membrane</keyword>
<dbReference type="EMBL" id="MG602508">
    <property type="protein sequence ID" value="AVG47808.1"/>
    <property type="molecule type" value="Genomic_DNA"/>
</dbReference>
<feature type="transmembrane region" description="Helical" evidence="1">
    <location>
        <begin position="61"/>
        <end position="86"/>
    </location>
</feature>
<name>A0A2L2DNR0_MIMIV</name>
<dbReference type="Proteomes" id="UP000279644">
    <property type="component" value="Segment"/>
</dbReference>
<evidence type="ECO:0000313" key="2">
    <source>
        <dbReference type="EMBL" id="AVG47808.1"/>
    </source>
</evidence>
<accession>A0A2L2DNR0</accession>
<reference evidence="2" key="1">
    <citation type="journal article" date="2017" name="Front. Microbiol.">
        <title>Genome Characterization of the First Mimiviruses of Lineage C Isolated in Brazil.</title>
        <authorList>
            <person name="Assis F.L."/>
            <person name="Franco-Luiz A.P.M."/>
            <person name="Dos Santos R.N."/>
            <person name="Campos F.S."/>
            <person name="Dornas F.P."/>
            <person name="Borato P.V.M."/>
            <person name="Franco A.C."/>
            <person name="Abrahao J.S."/>
            <person name="Colson P."/>
            <person name="Scola B."/>
        </authorList>
    </citation>
    <scope>NUCLEOTIDE SEQUENCE [LARGE SCALE GENOMIC DNA]</scope>
</reference>
<sequence length="87" mass="9966">MTSISTQIRTRRYYCDMAEMMIPIIGLIGGIIGFLIAKIYINYQKIFNKKINKNIRASYYIFGLIIGTSGIYIVIFILIIICAIVYS</sequence>
<evidence type="ECO:0000256" key="1">
    <source>
        <dbReference type="SAM" id="Phobius"/>
    </source>
</evidence>